<evidence type="ECO:0000313" key="2">
    <source>
        <dbReference type="Proteomes" id="UP000054995"/>
    </source>
</evidence>
<sequence length="80" mass="8653">MLRGGPLELPLSSGAFAVRIKENDHSRPAGTAAEKHSWSEMMAINELVVACPAADHQSANDRANLSIDHFVQVLLLFLDA</sequence>
<dbReference type="Proteomes" id="UP000054995">
    <property type="component" value="Unassembled WGS sequence"/>
</dbReference>
<gene>
    <name evidence="1" type="ORF">T4D_7241</name>
</gene>
<dbReference type="AlphaFoldDB" id="A0A0V1FIZ3"/>
<proteinExistence type="predicted"/>
<comment type="caution">
    <text evidence="1">The sequence shown here is derived from an EMBL/GenBank/DDBJ whole genome shotgun (WGS) entry which is preliminary data.</text>
</comment>
<dbReference type="EMBL" id="JYDT01000085">
    <property type="protein sequence ID" value="KRY85679.1"/>
    <property type="molecule type" value="Genomic_DNA"/>
</dbReference>
<keyword evidence="2" id="KW-1185">Reference proteome</keyword>
<accession>A0A0V1FIZ3</accession>
<protein>
    <submittedName>
        <fullName evidence="1">Uncharacterized protein</fullName>
    </submittedName>
</protein>
<reference evidence="1 2" key="1">
    <citation type="submission" date="2015-01" db="EMBL/GenBank/DDBJ databases">
        <title>Evolution of Trichinella species and genotypes.</title>
        <authorList>
            <person name="Korhonen P.K."/>
            <person name="Edoardo P."/>
            <person name="Giuseppe L.R."/>
            <person name="Gasser R.B."/>
        </authorList>
    </citation>
    <scope>NUCLEOTIDE SEQUENCE [LARGE SCALE GENOMIC DNA]</scope>
    <source>
        <strain evidence="1">ISS470</strain>
    </source>
</reference>
<organism evidence="1 2">
    <name type="scientific">Trichinella pseudospiralis</name>
    <name type="common">Parasitic roundworm</name>
    <dbReference type="NCBI Taxonomy" id="6337"/>
    <lineage>
        <taxon>Eukaryota</taxon>
        <taxon>Metazoa</taxon>
        <taxon>Ecdysozoa</taxon>
        <taxon>Nematoda</taxon>
        <taxon>Enoplea</taxon>
        <taxon>Dorylaimia</taxon>
        <taxon>Trichinellida</taxon>
        <taxon>Trichinellidae</taxon>
        <taxon>Trichinella</taxon>
    </lineage>
</organism>
<evidence type="ECO:0000313" key="1">
    <source>
        <dbReference type="EMBL" id="KRY85679.1"/>
    </source>
</evidence>
<name>A0A0V1FIZ3_TRIPS</name>